<feature type="region of interest" description="Disordered" evidence="2">
    <location>
        <begin position="969"/>
        <end position="1001"/>
    </location>
</feature>
<feature type="compositionally biased region" description="Basic and acidic residues" evidence="2">
    <location>
        <begin position="521"/>
        <end position="536"/>
    </location>
</feature>
<feature type="region of interest" description="Disordered" evidence="2">
    <location>
        <begin position="1014"/>
        <end position="1069"/>
    </location>
</feature>
<feature type="compositionally biased region" description="Polar residues" evidence="2">
    <location>
        <begin position="537"/>
        <end position="546"/>
    </location>
</feature>
<feature type="compositionally biased region" description="Basic residues" evidence="2">
    <location>
        <begin position="1354"/>
        <end position="1376"/>
    </location>
</feature>
<proteinExistence type="predicted"/>
<dbReference type="GO" id="GO:0006457">
    <property type="term" value="P:protein folding"/>
    <property type="evidence" value="ECO:0007669"/>
    <property type="project" value="TreeGrafter"/>
</dbReference>
<dbReference type="InterPro" id="IPR003103">
    <property type="entry name" value="BAG_domain"/>
</dbReference>
<feature type="region of interest" description="Disordered" evidence="2">
    <location>
        <begin position="1146"/>
        <end position="1175"/>
    </location>
</feature>
<dbReference type="GO" id="GO:0051087">
    <property type="term" value="F:protein-folding chaperone binding"/>
    <property type="evidence" value="ECO:0007669"/>
    <property type="project" value="InterPro"/>
</dbReference>
<feature type="region of interest" description="Disordered" evidence="2">
    <location>
        <begin position="1352"/>
        <end position="1376"/>
    </location>
</feature>
<feature type="compositionally biased region" description="Basic and acidic residues" evidence="2">
    <location>
        <begin position="1305"/>
        <end position="1318"/>
    </location>
</feature>
<comment type="caution">
    <text evidence="4">The sequence shown here is derived from an EMBL/GenBank/DDBJ whole genome shotgun (WGS) entry which is preliminary data.</text>
</comment>
<keyword evidence="1" id="KW-0143">Chaperone</keyword>
<evidence type="ECO:0000259" key="3">
    <source>
        <dbReference type="PROSITE" id="PS51035"/>
    </source>
</evidence>
<feature type="region of interest" description="Disordered" evidence="2">
    <location>
        <begin position="272"/>
        <end position="366"/>
    </location>
</feature>
<keyword evidence="5" id="KW-1185">Reference proteome</keyword>
<dbReference type="PROSITE" id="PS51035">
    <property type="entry name" value="BAG"/>
    <property type="match status" value="1"/>
</dbReference>
<evidence type="ECO:0000256" key="2">
    <source>
        <dbReference type="SAM" id="MobiDB-lite"/>
    </source>
</evidence>
<dbReference type="OrthoDB" id="1907216at2759"/>
<feature type="region of interest" description="Disordered" evidence="2">
    <location>
        <begin position="1103"/>
        <end position="1124"/>
    </location>
</feature>
<dbReference type="STRING" id="4540.A0A3L6RQB6"/>
<feature type="compositionally biased region" description="Basic and acidic residues" evidence="2">
    <location>
        <begin position="246"/>
        <end position="256"/>
    </location>
</feature>
<accession>A0A3L6RQB6</accession>
<dbReference type="Pfam" id="PF02179">
    <property type="entry name" value="BAG"/>
    <property type="match status" value="1"/>
</dbReference>
<feature type="region of interest" description="Disordered" evidence="2">
    <location>
        <begin position="1265"/>
        <end position="1318"/>
    </location>
</feature>
<dbReference type="FunFam" id="1.20.58.120:FF:000010">
    <property type="entry name" value="BAG family molecular chaperone regulator 6"/>
    <property type="match status" value="1"/>
</dbReference>
<gene>
    <name evidence="4" type="ORF">C2845_PM11G18620</name>
</gene>
<dbReference type="InterPro" id="IPR040400">
    <property type="entry name" value="BAG5/6/7/8"/>
</dbReference>
<feature type="region of interest" description="Disordered" evidence="2">
    <location>
        <begin position="890"/>
        <end position="909"/>
    </location>
</feature>
<dbReference type="PANTHER" id="PTHR33322">
    <property type="entry name" value="BAG DOMAIN CONTAINING PROTEIN, EXPRESSED"/>
    <property type="match status" value="1"/>
</dbReference>
<feature type="compositionally biased region" description="Basic and acidic residues" evidence="2">
    <location>
        <begin position="304"/>
        <end position="326"/>
    </location>
</feature>
<sequence>MYPANHYMDPYHSHYRNHNPYPHYPPPGWEIPSGHPREMDSSYRPPTYGPWPYNVGIHHPHPSEFHCCCNRMYLPGYYSFRPPLPQELPPPHLYYHGPFPQHSNSCPSYFVPAHPYPADQMPYGYDKLKSHCCGCPNHVCHGAEKSNVKIEEGRPDIKLDSEHKDADSSSIIRHPNNQYPSIWLPPGNIEGQENVKRYELAPQLLNGWAPTSRKMTGDVKQQEEDHQLLNGWAPVSSKRTGNVTHQEQDNQKEKQFHWPIVWVPAGYDEPKQKAKELKMGEAPNNSEEAPRSPKIKVIPLSWFENDHHEQKPSTRDGSGDHGDRSAVKNQPAVTEHRDGMTLEGSPKTTPVVPKRVNDERKPSRENKIIPVVPENEIDEKKATTCRTIPVMRETDEKQTGMSEKKEAEKASNADKVEENGKTKHSESSVAKHSKLPPVCLRVDPFPRKKSGNGSSRSPSPPTRKDGDKAKKDVKQAQGQNLEPKQSDTRHITVSEVKEKSPNETKKGMGSNNLTVQAPSMEHSREEEVPTSKDDQKVQASSSTIGTPENAGARSLQGGVVQENAGAESFKGCDKSKNEDETVIESETAKDDARTCRANLSEPDAAVRIQSAYRGYDIRRWQPLDKLRKIRNVHEQMQGVKKQLQFLEDSCKKPTDKEQVAISENIMNLLLKLDTIQGLHPSVREARKSAARELVCLQEKLDCLCKQPSWELNGTNSDEEKSERAGNIVPTVAPTVTTEACDKEERAVELGKLEVPSSVDSTEPCDEVPSGIPMEVEQDADASEQKNEKEESCSITMEEANEKGRAAEQFELQVPSSTDMLSDAGLPEYPTDNQEHEVDESNAVSVEQVTEEKPAVEDEGKEASLLVNSTKQLHDAASAEDSIRLKQCTASTEQSLHAESNTGLSSASTEDINATAVVASLESGVATEKDGSVDGQVHETAAVESMELEHDASLAEEDRQRELRSPIVHLGDSSVSLQDEGQYDPCPADDSVMSKTKDQSEEAMDISIQEQAVDIMQDSTEEPDGIPEASMNNIELSASADAEKPDQPALLEPILKPDSDPEQTVVDESNDAVQCGVSHKDEPPHEDQKTEATVDKLTGGWALRKEPDIQESHPTLAEEADDKRGENEIVFPELDNYELSLCAHEGGVTGHEKSETEVSSESQTDVQKDNTDVAVSETDACTETLKEAPVDSSTSSSAEDVGVQVSVTEKCTEMPENSAEDVGVQVTVTEKRTKMPEDAQVGALGSNSAEDVGVQVSVTEKCTEDASVRGAGANAAEEEAHNLKEDIQMESKASEEAFSATATPDDGLKDSGDKKLAEENQQLKELLQKLLASGNDQMGVITDLSEKVRALERKLARKKRPKVRVHRPSGHATARVH</sequence>
<reference evidence="5" key="1">
    <citation type="journal article" date="2019" name="Nat. Commun.">
        <title>The genome of broomcorn millet.</title>
        <authorList>
            <person name="Zou C."/>
            <person name="Miki D."/>
            <person name="Li D."/>
            <person name="Tang Q."/>
            <person name="Xiao L."/>
            <person name="Rajput S."/>
            <person name="Deng P."/>
            <person name="Jia W."/>
            <person name="Huang R."/>
            <person name="Zhang M."/>
            <person name="Sun Y."/>
            <person name="Hu J."/>
            <person name="Fu X."/>
            <person name="Schnable P.S."/>
            <person name="Li F."/>
            <person name="Zhang H."/>
            <person name="Feng B."/>
            <person name="Zhu X."/>
            <person name="Liu R."/>
            <person name="Schnable J.C."/>
            <person name="Zhu J.-K."/>
            <person name="Zhang H."/>
        </authorList>
    </citation>
    <scope>NUCLEOTIDE SEQUENCE [LARGE SCALE GENOMIC DNA]</scope>
</reference>
<feature type="region of interest" description="Disordered" evidence="2">
    <location>
        <begin position="1232"/>
        <end position="1251"/>
    </location>
</feature>
<feature type="compositionally biased region" description="Basic and acidic residues" evidence="2">
    <location>
        <begin position="1277"/>
        <end position="1294"/>
    </location>
</feature>
<dbReference type="GO" id="GO:0009506">
    <property type="term" value="C:plasmodesma"/>
    <property type="evidence" value="ECO:0007669"/>
    <property type="project" value="TreeGrafter"/>
</dbReference>
<evidence type="ECO:0000256" key="1">
    <source>
        <dbReference type="ARBA" id="ARBA00023186"/>
    </source>
</evidence>
<dbReference type="InterPro" id="IPR036533">
    <property type="entry name" value="BAG_dom_sf"/>
</dbReference>
<dbReference type="EMBL" id="PQIB02000007">
    <property type="protein sequence ID" value="RLN07187.1"/>
    <property type="molecule type" value="Genomic_DNA"/>
</dbReference>
<feature type="region of interest" description="Disordered" evidence="2">
    <location>
        <begin position="380"/>
        <end position="555"/>
    </location>
</feature>
<dbReference type="PROSITE" id="PS50096">
    <property type="entry name" value="IQ"/>
    <property type="match status" value="1"/>
</dbReference>
<feature type="compositionally biased region" description="Basic and acidic residues" evidence="2">
    <location>
        <begin position="392"/>
        <end position="426"/>
    </location>
</feature>
<dbReference type="SUPFAM" id="SSF63491">
    <property type="entry name" value="BAG domain"/>
    <property type="match status" value="1"/>
</dbReference>
<feature type="compositionally biased region" description="Basic and acidic residues" evidence="2">
    <location>
        <begin position="462"/>
        <end position="474"/>
    </location>
</feature>
<feature type="region of interest" description="Disordered" evidence="2">
    <location>
        <begin position="812"/>
        <end position="860"/>
    </location>
</feature>
<feature type="compositionally biased region" description="Basic and acidic residues" evidence="2">
    <location>
        <begin position="355"/>
        <end position="366"/>
    </location>
</feature>
<feature type="region of interest" description="Disordered" evidence="2">
    <location>
        <begin position="1183"/>
        <end position="1202"/>
    </location>
</feature>
<feature type="compositionally biased region" description="Basic and acidic residues" evidence="2">
    <location>
        <begin position="849"/>
        <end position="860"/>
    </location>
</feature>
<name>A0A3L6RQB6_PANMI</name>
<dbReference type="Gene3D" id="1.20.58.120">
    <property type="entry name" value="BAG domain"/>
    <property type="match status" value="1"/>
</dbReference>
<feature type="domain" description="BAG" evidence="3">
    <location>
        <begin position="628"/>
        <end position="704"/>
    </location>
</feature>
<organism evidence="4 5">
    <name type="scientific">Panicum miliaceum</name>
    <name type="common">Proso millet</name>
    <name type="synonym">Broomcorn millet</name>
    <dbReference type="NCBI Taxonomy" id="4540"/>
    <lineage>
        <taxon>Eukaryota</taxon>
        <taxon>Viridiplantae</taxon>
        <taxon>Streptophyta</taxon>
        <taxon>Embryophyta</taxon>
        <taxon>Tracheophyta</taxon>
        <taxon>Spermatophyta</taxon>
        <taxon>Magnoliopsida</taxon>
        <taxon>Liliopsida</taxon>
        <taxon>Poales</taxon>
        <taxon>Poaceae</taxon>
        <taxon>PACMAD clade</taxon>
        <taxon>Panicoideae</taxon>
        <taxon>Panicodae</taxon>
        <taxon>Paniceae</taxon>
        <taxon>Panicinae</taxon>
        <taxon>Panicum</taxon>
        <taxon>Panicum sect. Panicum</taxon>
    </lineage>
</organism>
<dbReference type="SMART" id="SM00264">
    <property type="entry name" value="BAG"/>
    <property type="match status" value="1"/>
</dbReference>
<dbReference type="PANTHER" id="PTHR33322:SF16">
    <property type="entry name" value="BAG FAMILY MOLECULAR CHAPERONE REGULATOR 6"/>
    <property type="match status" value="1"/>
</dbReference>
<protein>
    <submittedName>
        <fullName evidence="4">BAG family molecular chaperone regulator 6</fullName>
    </submittedName>
</protein>
<evidence type="ECO:0000313" key="5">
    <source>
        <dbReference type="Proteomes" id="UP000275267"/>
    </source>
</evidence>
<dbReference type="Proteomes" id="UP000275267">
    <property type="component" value="Unassembled WGS sequence"/>
</dbReference>
<feature type="region of interest" description="Disordered" evidence="2">
    <location>
        <begin position="751"/>
        <end position="770"/>
    </location>
</feature>
<evidence type="ECO:0000313" key="4">
    <source>
        <dbReference type="EMBL" id="RLN07187.1"/>
    </source>
</evidence>
<feature type="compositionally biased region" description="Basic and acidic residues" evidence="2">
    <location>
        <begin position="484"/>
        <end position="506"/>
    </location>
</feature>
<feature type="region of interest" description="Disordered" evidence="2">
    <location>
        <begin position="234"/>
        <end position="256"/>
    </location>
</feature>